<name>A0ABS5QYB4_9LACO</name>
<keyword evidence="3" id="KW-0804">Transcription</keyword>
<dbReference type="Gene3D" id="1.10.10.10">
    <property type="entry name" value="Winged helix-like DNA-binding domain superfamily/Winged helix DNA-binding domain"/>
    <property type="match status" value="1"/>
</dbReference>
<keyword evidence="6" id="KW-1185">Reference proteome</keyword>
<gene>
    <name evidence="5" type="ORF">G6R29_00910</name>
</gene>
<keyword evidence="1" id="KW-0805">Transcription regulation</keyword>
<dbReference type="Pfam" id="PF12802">
    <property type="entry name" value="MarR_2"/>
    <property type="match status" value="1"/>
</dbReference>
<evidence type="ECO:0000256" key="1">
    <source>
        <dbReference type="ARBA" id="ARBA00023015"/>
    </source>
</evidence>
<evidence type="ECO:0000313" key="5">
    <source>
        <dbReference type="EMBL" id="MBS9338193.1"/>
    </source>
</evidence>
<dbReference type="InterPro" id="IPR036388">
    <property type="entry name" value="WH-like_DNA-bd_sf"/>
</dbReference>
<protein>
    <submittedName>
        <fullName evidence="5">Winged helix-turn-helix transcriptional regulator</fullName>
    </submittedName>
</protein>
<dbReference type="PANTHER" id="PTHR42756:SF1">
    <property type="entry name" value="TRANSCRIPTIONAL REPRESSOR OF EMRAB OPERON"/>
    <property type="match status" value="1"/>
</dbReference>
<dbReference type="SUPFAM" id="SSF46785">
    <property type="entry name" value="Winged helix' DNA-binding domain"/>
    <property type="match status" value="1"/>
</dbReference>
<dbReference type="PROSITE" id="PS50995">
    <property type="entry name" value="HTH_MARR_2"/>
    <property type="match status" value="1"/>
</dbReference>
<dbReference type="PANTHER" id="PTHR42756">
    <property type="entry name" value="TRANSCRIPTIONAL REGULATOR, MARR"/>
    <property type="match status" value="1"/>
</dbReference>
<reference evidence="5 6" key="1">
    <citation type="submission" date="2020-02" db="EMBL/GenBank/DDBJ databases">
        <title>Fructobacillus sp. isolated from paper mulberry of Taiwan.</title>
        <authorList>
            <person name="Lin S.-T."/>
        </authorList>
    </citation>
    <scope>NUCLEOTIDE SEQUENCE [LARGE SCALE GENOMIC DNA]</scope>
    <source>
        <strain evidence="5 6">M2-14</strain>
    </source>
</reference>
<comment type="caution">
    <text evidence="5">The sequence shown here is derived from an EMBL/GenBank/DDBJ whole genome shotgun (WGS) entry which is preliminary data.</text>
</comment>
<sequence>MSKANELNYLMRNIQINEQRLYSESTKEYPLSTSQARTLGYIENNPGVNQKDLSDHFNIRGASTSVIIKKLVEGGYVKKEASRGSQDRSNKLYITDEGLTLSHELRGLLSNIEDTILDGLTEEEIDALIRLLTKINQKFVE</sequence>
<evidence type="ECO:0000259" key="4">
    <source>
        <dbReference type="PROSITE" id="PS50995"/>
    </source>
</evidence>
<keyword evidence="2" id="KW-0238">DNA-binding</keyword>
<dbReference type="InterPro" id="IPR000835">
    <property type="entry name" value="HTH_MarR-typ"/>
</dbReference>
<evidence type="ECO:0000313" key="6">
    <source>
        <dbReference type="Proteomes" id="UP001519504"/>
    </source>
</evidence>
<dbReference type="SMART" id="SM00347">
    <property type="entry name" value="HTH_MARR"/>
    <property type="match status" value="1"/>
</dbReference>
<dbReference type="EMBL" id="JAAMFK010000001">
    <property type="protein sequence ID" value="MBS9338193.1"/>
    <property type="molecule type" value="Genomic_DNA"/>
</dbReference>
<proteinExistence type="predicted"/>
<dbReference type="RefSeq" id="WP_213808476.1">
    <property type="nucleotide sequence ID" value="NZ_JAAMFK010000001.1"/>
</dbReference>
<accession>A0ABS5QYB4</accession>
<organism evidence="5 6">
    <name type="scientific">Fructobacillus broussonetiae</name>
    <dbReference type="NCBI Taxonomy" id="2713173"/>
    <lineage>
        <taxon>Bacteria</taxon>
        <taxon>Bacillati</taxon>
        <taxon>Bacillota</taxon>
        <taxon>Bacilli</taxon>
        <taxon>Lactobacillales</taxon>
        <taxon>Lactobacillaceae</taxon>
        <taxon>Fructobacillus</taxon>
    </lineage>
</organism>
<evidence type="ECO:0000256" key="3">
    <source>
        <dbReference type="ARBA" id="ARBA00023163"/>
    </source>
</evidence>
<dbReference type="InterPro" id="IPR036390">
    <property type="entry name" value="WH_DNA-bd_sf"/>
</dbReference>
<evidence type="ECO:0000256" key="2">
    <source>
        <dbReference type="ARBA" id="ARBA00023125"/>
    </source>
</evidence>
<dbReference type="Proteomes" id="UP001519504">
    <property type="component" value="Unassembled WGS sequence"/>
</dbReference>
<feature type="domain" description="HTH marR-type" evidence="4">
    <location>
        <begin position="4"/>
        <end position="137"/>
    </location>
</feature>